<gene>
    <name evidence="2" type="ORF">M9Y10_002614</name>
</gene>
<comment type="caution">
    <text evidence="2">The sequence shown here is derived from an EMBL/GenBank/DDBJ whole genome shotgun (WGS) entry which is preliminary data.</text>
</comment>
<dbReference type="EMBL" id="JAPFFF010000001">
    <property type="protein sequence ID" value="KAK8900291.1"/>
    <property type="molecule type" value="Genomic_DNA"/>
</dbReference>
<feature type="transmembrane region" description="Helical" evidence="1">
    <location>
        <begin position="38"/>
        <end position="63"/>
    </location>
</feature>
<feature type="transmembrane region" description="Helical" evidence="1">
    <location>
        <begin position="231"/>
        <end position="250"/>
    </location>
</feature>
<reference evidence="2 3" key="1">
    <citation type="submission" date="2024-04" db="EMBL/GenBank/DDBJ databases">
        <title>Tritrichomonas musculus Genome.</title>
        <authorList>
            <person name="Alves-Ferreira E."/>
            <person name="Grigg M."/>
            <person name="Lorenzi H."/>
            <person name="Galac M."/>
        </authorList>
    </citation>
    <scope>NUCLEOTIDE SEQUENCE [LARGE SCALE GENOMIC DNA]</scope>
    <source>
        <strain evidence="2 3">EAF2021</strain>
    </source>
</reference>
<dbReference type="Proteomes" id="UP001470230">
    <property type="component" value="Unassembled WGS sequence"/>
</dbReference>
<keyword evidence="1" id="KW-0812">Transmembrane</keyword>
<keyword evidence="3" id="KW-1185">Reference proteome</keyword>
<organism evidence="2 3">
    <name type="scientific">Tritrichomonas musculus</name>
    <dbReference type="NCBI Taxonomy" id="1915356"/>
    <lineage>
        <taxon>Eukaryota</taxon>
        <taxon>Metamonada</taxon>
        <taxon>Parabasalia</taxon>
        <taxon>Tritrichomonadida</taxon>
        <taxon>Tritrichomonadidae</taxon>
        <taxon>Tritrichomonas</taxon>
    </lineage>
</organism>
<feature type="transmembrane region" description="Helical" evidence="1">
    <location>
        <begin position="199"/>
        <end position="225"/>
    </location>
</feature>
<name>A0ABR2LBD4_9EUKA</name>
<protein>
    <recommendedName>
        <fullName evidence="4">GPI mannosyltransferase 2</fullName>
    </recommendedName>
</protein>
<feature type="transmembrane region" description="Helical" evidence="1">
    <location>
        <begin position="366"/>
        <end position="391"/>
    </location>
</feature>
<feature type="transmembrane region" description="Helical" evidence="1">
    <location>
        <begin position="298"/>
        <end position="324"/>
    </location>
</feature>
<evidence type="ECO:0000313" key="2">
    <source>
        <dbReference type="EMBL" id="KAK8900291.1"/>
    </source>
</evidence>
<proteinExistence type="predicted"/>
<feature type="transmembrane region" description="Helical" evidence="1">
    <location>
        <begin position="336"/>
        <end position="354"/>
    </location>
</feature>
<sequence length="397" mass="46678">MILNEEEPRKSFKNSFYESLSPVINSSKNIWIIDKFDLFVFSVHFSVFLLFWLITLISGEFFIPLEYWDGPNYVYVAKTLYNIPFNNPWSRHFHYPKYYFACHLPGFPLVIRFFAFITFNSYWFGDILAILFCSSLSIYSFRRLLTVFDCVEDPKWTTILYLCIPIRNVLYHCVGASEPLFLSYCYLSFIFYKINKRFLMLLALCGACMTRIEGLAIVGTIGLCYLLRFDILGGLITSLSLSIYAALLYIHQKMFGTYKAYFKFNYGLIRLQPFYAFHDYSKKLELIPHLNSILMLDFVMLGGTLILYTISIPMAIFATVYLIYSSMLVHDDVYRYILPGYILALLIGYDSIWSNPVFKKYSYFPLIFYTIIMSEYSLCHLISNCSTYEFFLEVMRS</sequence>
<keyword evidence="1" id="KW-0472">Membrane</keyword>
<evidence type="ECO:0000313" key="3">
    <source>
        <dbReference type="Proteomes" id="UP001470230"/>
    </source>
</evidence>
<evidence type="ECO:0000256" key="1">
    <source>
        <dbReference type="SAM" id="Phobius"/>
    </source>
</evidence>
<keyword evidence="1" id="KW-1133">Transmembrane helix</keyword>
<accession>A0ABR2LBD4</accession>
<evidence type="ECO:0008006" key="4">
    <source>
        <dbReference type="Google" id="ProtNLM"/>
    </source>
</evidence>